<proteinExistence type="predicted"/>
<evidence type="ECO:0000313" key="2">
    <source>
        <dbReference type="RefSeq" id="XP_075099960.1"/>
    </source>
</evidence>
<organism evidence="1 2">
    <name type="scientific">Nicotiana tabacum</name>
    <name type="common">Common tobacco</name>
    <dbReference type="NCBI Taxonomy" id="4097"/>
    <lineage>
        <taxon>Eukaryota</taxon>
        <taxon>Viridiplantae</taxon>
        <taxon>Streptophyta</taxon>
        <taxon>Embryophyta</taxon>
        <taxon>Tracheophyta</taxon>
        <taxon>Spermatophyta</taxon>
        <taxon>Magnoliopsida</taxon>
        <taxon>eudicotyledons</taxon>
        <taxon>Gunneridae</taxon>
        <taxon>Pentapetalae</taxon>
        <taxon>asterids</taxon>
        <taxon>lamiids</taxon>
        <taxon>Solanales</taxon>
        <taxon>Solanaceae</taxon>
        <taxon>Nicotianoideae</taxon>
        <taxon>Nicotianeae</taxon>
        <taxon>Nicotiana</taxon>
    </lineage>
</organism>
<reference evidence="1" key="1">
    <citation type="journal article" date="2014" name="Nat. Commun.">
        <title>The tobacco genome sequence and its comparison with those of tomato and potato.</title>
        <authorList>
            <person name="Sierro N."/>
            <person name="Battey J.N."/>
            <person name="Ouadi S."/>
            <person name="Bakaher N."/>
            <person name="Bovet L."/>
            <person name="Willig A."/>
            <person name="Goepfert S."/>
            <person name="Peitsch M.C."/>
            <person name="Ivanov N.V."/>
        </authorList>
    </citation>
    <scope>NUCLEOTIDE SEQUENCE [LARGE SCALE GENOMIC DNA]</scope>
</reference>
<evidence type="ECO:0000313" key="1">
    <source>
        <dbReference type="Proteomes" id="UP000790787"/>
    </source>
</evidence>
<sequence length="317" mass="36707">MALQQLQGSFLDDYNRLEAYTNEIRESNPGSDVVINLSKDVVAEGKRRFLRMYICFNAMKLGFKEGLRPFIGLDGTFLKGHCKGQLLAVVDKENTLTWTWFLELLKHSLNLKDGTSITFMSDMQKGLLEAVRIVLPLSNHRFCVSHIEVNWSKRIGISGGMKKYLWWSAWSTYEEDFKDQLKSLGELSVDAAKELLRYLLQNWCRSYFNTLGKNQMVDNKFTESFNSLILEARGKPILKMLEDIRNKVINRLREKEDEARTWGGKFSPKCMKLYAAYLKVANLCTVHFNSETGFEVSEGSDRHTMNLVEKKYTCRSW</sequence>
<reference evidence="2" key="2">
    <citation type="submission" date="2025-08" db="UniProtKB">
        <authorList>
            <consortium name="RefSeq"/>
        </authorList>
    </citation>
    <scope>IDENTIFICATION</scope>
    <source>
        <tissue evidence="2">Leaf</tissue>
    </source>
</reference>
<gene>
    <name evidence="2" type="primary">LOC142176381</name>
</gene>
<accession>A0AC58TRY1</accession>
<dbReference type="RefSeq" id="XP_075099960.1">
    <property type="nucleotide sequence ID" value="XM_075243859.1"/>
</dbReference>
<protein>
    <submittedName>
        <fullName evidence="2">Uncharacterized protein LOC142176381</fullName>
    </submittedName>
</protein>
<name>A0AC58TRY1_TOBAC</name>
<keyword evidence="1" id="KW-1185">Reference proteome</keyword>
<dbReference type="Proteomes" id="UP000790787">
    <property type="component" value="Chromosome 3"/>
</dbReference>